<reference evidence="4" key="1">
    <citation type="journal article" date="2018" name="PLoS ONE">
        <title>Chinook salmon (Oncorhynchus tshawytscha) genome and transcriptome.</title>
        <authorList>
            <person name="Christensen K.A."/>
            <person name="Leong J.S."/>
            <person name="Sakhrani D."/>
            <person name="Biagi C.A."/>
            <person name="Minkley D.R."/>
            <person name="Withler R.E."/>
            <person name="Rondeau E.B."/>
            <person name="Koop B.F."/>
            <person name="Devlin R.H."/>
        </authorList>
    </citation>
    <scope>NUCLEOTIDE SEQUENCE [LARGE SCALE GENOMIC DNA]</scope>
</reference>
<keyword evidence="1" id="KW-0175">Coiled coil</keyword>
<dbReference type="PANTHER" id="PTHR34251">
    <property type="entry name" value="LEUCINE-, GLUTAMATE- AND LYSINE-RICH PROTEIN 1"/>
    <property type="match status" value="1"/>
</dbReference>
<dbReference type="Ensembl" id="ENSOTST00005182154.1">
    <property type="protein sequence ID" value="ENSOTSP00005148299.1"/>
    <property type="gene ID" value="ENSOTSG00005014329.2"/>
</dbReference>
<reference evidence="3" key="3">
    <citation type="submission" date="2025-09" db="UniProtKB">
        <authorList>
            <consortium name="Ensembl"/>
        </authorList>
    </citation>
    <scope>IDENTIFICATION</scope>
</reference>
<feature type="coiled-coil region" evidence="1">
    <location>
        <begin position="48"/>
        <end position="75"/>
    </location>
</feature>
<dbReference type="InterPro" id="IPR038799">
    <property type="entry name" value="LEKR1"/>
</dbReference>
<accession>A0AAZ3S5A1</accession>
<sequence length="256" mass="30186">MGERESVEREEMGLHIPYYPLPEEIQQMERSETVCQYCGVSYLILHEFQLLQDRLAQVERELQNQRGATERERAKRELLELGREEWERALREEIQRGATEKEKVLREEHEKRFEERRFLNEEIEKRSEERWTVLKEKLQQSSTHLEEQREDLHQLEERLKSVGLERDMTEGLLCKERELCQQLSAQGGAEECVCRTPEDQDGERERGAETHSSEQKDRRAGEPTDTRPEGAQRETSQAVPRAQGEGGRLVVMPMQV</sequence>
<feature type="region of interest" description="Disordered" evidence="2">
    <location>
        <begin position="188"/>
        <end position="256"/>
    </location>
</feature>
<dbReference type="PANTHER" id="PTHR34251:SF1">
    <property type="entry name" value="LEUCINE, GLUTAMATE AND LYSINE RICH 1"/>
    <property type="match status" value="1"/>
</dbReference>
<dbReference type="Proteomes" id="UP000694402">
    <property type="component" value="Unassembled WGS sequence"/>
</dbReference>
<evidence type="ECO:0000256" key="2">
    <source>
        <dbReference type="SAM" id="MobiDB-lite"/>
    </source>
</evidence>
<feature type="compositionally biased region" description="Basic and acidic residues" evidence="2">
    <location>
        <begin position="192"/>
        <end position="232"/>
    </location>
</feature>
<organism evidence="3 4">
    <name type="scientific">Oncorhynchus tshawytscha</name>
    <name type="common">Chinook salmon</name>
    <name type="synonym">Salmo tshawytscha</name>
    <dbReference type="NCBI Taxonomy" id="74940"/>
    <lineage>
        <taxon>Eukaryota</taxon>
        <taxon>Metazoa</taxon>
        <taxon>Chordata</taxon>
        <taxon>Craniata</taxon>
        <taxon>Vertebrata</taxon>
        <taxon>Euteleostomi</taxon>
        <taxon>Actinopterygii</taxon>
        <taxon>Neopterygii</taxon>
        <taxon>Teleostei</taxon>
        <taxon>Protacanthopterygii</taxon>
        <taxon>Salmoniformes</taxon>
        <taxon>Salmonidae</taxon>
        <taxon>Salmoninae</taxon>
        <taxon>Oncorhynchus</taxon>
    </lineage>
</organism>
<proteinExistence type="predicted"/>
<evidence type="ECO:0000313" key="4">
    <source>
        <dbReference type="Proteomes" id="UP000694402"/>
    </source>
</evidence>
<dbReference type="GeneTree" id="ENSGT00940000162647"/>
<name>A0AAZ3S5A1_ONCTS</name>
<evidence type="ECO:0000313" key="3">
    <source>
        <dbReference type="Ensembl" id="ENSOTSP00005148299.1"/>
    </source>
</evidence>
<evidence type="ECO:0000256" key="1">
    <source>
        <dbReference type="SAM" id="Coils"/>
    </source>
</evidence>
<feature type="coiled-coil region" evidence="1">
    <location>
        <begin position="135"/>
        <end position="165"/>
    </location>
</feature>
<dbReference type="AlphaFoldDB" id="A0AAZ3S5A1"/>
<gene>
    <name evidence="3" type="primary">lekr1</name>
</gene>
<reference evidence="3" key="2">
    <citation type="submission" date="2025-08" db="UniProtKB">
        <authorList>
            <consortium name="Ensembl"/>
        </authorList>
    </citation>
    <scope>IDENTIFICATION</scope>
</reference>
<keyword evidence="4" id="KW-1185">Reference proteome</keyword>
<protein>
    <submittedName>
        <fullName evidence="3">Uncharacterized protein</fullName>
    </submittedName>
</protein>